<proteinExistence type="predicted"/>
<dbReference type="AlphaFoldDB" id="A0A975PF44"/>
<reference evidence="1" key="1">
    <citation type="submission" date="2021-06" db="EMBL/GenBank/DDBJ databases">
        <title>Novel species in genus Arthrobacter.</title>
        <authorList>
            <person name="Zhang G."/>
        </authorList>
    </citation>
    <scope>NUCLEOTIDE SEQUENCE</scope>
    <source>
        <strain evidence="1">Zg-ZUI122</strain>
    </source>
</reference>
<dbReference type="RefSeq" id="WP_207348011.1">
    <property type="nucleotide sequence ID" value="NZ_CP076456.1"/>
</dbReference>
<sequence length="222" mass="23740">MNLTKYTHSCVRLERDGNVLVLDPGSFSEVEEALDGASAVLITHEHADHLDRDRVLAVLAANTELVLHAPAALAAELRSASAANGNDADDRIIDVEPNSAFSAAGFEVRSFGGQHALIHPLVPLVANIGYLIDGTLYHPGDSFVIPNGLTVKTLLVPIHAPWSKVGEVIDFVIASGAERAYPIHDALLNERGLGIAESHVTRFGELYGTVYRHLSPGESVEV</sequence>
<protein>
    <submittedName>
        <fullName evidence="1">MBL fold metallo-hydrolase</fullName>
    </submittedName>
</protein>
<dbReference type="EMBL" id="CP076456">
    <property type="protein sequence ID" value="QWQ35387.1"/>
    <property type="molecule type" value="Genomic_DNA"/>
</dbReference>
<name>A0A975PF44_9MICC</name>
<dbReference type="PANTHER" id="PTHR43546:SF3">
    <property type="entry name" value="UPF0173 METAL-DEPENDENT HYDROLASE MJ1163"/>
    <property type="match status" value="1"/>
</dbReference>
<dbReference type="Gene3D" id="3.60.15.10">
    <property type="entry name" value="Ribonuclease Z/Hydroxyacylglutathione hydrolase-like"/>
    <property type="match status" value="1"/>
</dbReference>
<dbReference type="KEGG" id="asun:KG104_12980"/>
<gene>
    <name evidence="1" type="ORF">KG104_12980</name>
</gene>
<organism evidence="1 2">
    <name type="scientific">Arthrobacter sunyaminii</name>
    <dbReference type="NCBI Taxonomy" id="2816859"/>
    <lineage>
        <taxon>Bacteria</taxon>
        <taxon>Bacillati</taxon>
        <taxon>Actinomycetota</taxon>
        <taxon>Actinomycetes</taxon>
        <taxon>Micrococcales</taxon>
        <taxon>Micrococcaceae</taxon>
        <taxon>Arthrobacter</taxon>
    </lineage>
</organism>
<evidence type="ECO:0000313" key="1">
    <source>
        <dbReference type="EMBL" id="QWQ35387.1"/>
    </source>
</evidence>
<dbReference type="Pfam" id="PF13483">
    <property type="entry name" value="Lactamase_B_3"/>
    <property type="match status" value="1"/>
</dbReference>
<dbReference type="InterPro" id="IPR036866">
    <property type="entry name" value="RibonucZ/Hydroxyglut_hydro"/>
</dbReference>
<evidence type="ECO:0000313" key="2">
    <source>
        <dbReference type="Proteomes" id="UP000680588"/>
    </source>
</evidence>
<dbReference type="Proteomes" id="UP000680588">
    <property type="component" value="Chromosome"/>
</dbReference>
<accession>A0A975PF44</accession>
<dbReference type="SUPFAM" id="SSF56281">
    <property type="entry name" value="Metallo-hydrolase/oxidoreductase"/>
    <property type="match status" value="1"/>
</dbReference>
<keyword evidence="2" id="KW-1185">Reference proteome</keyword>
<dbReference type="InterPro" id="IPR050114">
    <property type="entry name" value="UPF0173_UPF0282_UlaG_hydrolase"/>
</dbReference>
<dbReference type="PANTHER" id="PTHR43546">
    <property type="entry name" value="UPF0173 METAL-DEPENDENT HYDROLASE MJ1163-RELATED"/>
    <property type="match status" value="1"/>
</dbReference>